<dbReference type="Pfam" id="PF01757">
    <property type="entry name" value="Acyl_transf_3"/>
    <property type="match status" value="1"/>
</dbReference>
<gene>
    <name evidence="3" type="ORF">ERS370000_03981</name>
</gene>
<feature type="transmembrane region" description="Helical" evidence="1">
    <location>
        <begin position="279"/>
        <end position="298"/>
    </location>
</feature>
<accession>A0AAD2J222</accession>
<feature type="transmembrane region" description="Helical" evidence="1">
    <location>
        <begin position="394"/>
        <end position="414"/>
    </location>
</feature>
<keyword evidence="1" id="KW-0812">Transmembrane</keyword>
<evidence type="ECO:0000259" key="2">
    <source>
        <dbReference type="Pfam" id="PF01757"/>
    </source>
</evidence>
<feature type="transmembrane region" description="Helical" evidence="1">
    <location>
        <begin position="324"/>
        <end position="345"/>
    </location>
</feature>
<feature type="transmembrane region" description="Helical" evidence="1">
    <location>
        <begin position="214"/>
        <end position="237"/>
    </location>
</feature>
<evidence type="ECO:0000313" key="3">
    <source>
        <dbReference type="EMBL" id="CUJ43438.1"/>
    </source>
</evidence>
<dbReference type="InterPro" id="IPR002656">
    <property type="entry name" value="Acyl_transf_3_dom"/>
</dbReference>
<reference evidence="3 4" key="1">
    <citation type="submission" date="2015-09" db="EMBL/GenBank/DDBJ databases">
        <authorList>
            <consortium name="Pathogen Informatics"/>
        </authorList>
    </citation>
    <scope>NUCLEOTIDE SEQUENCE [LARGE SCALE GENOMIC DNA]</scope>
    <source>
        <strain evidence="3 4">2789STDY5608625</strain>
    </source>
</reference>
<name>A0AAD2J222_ACHAE</name>
<feature type="transmembrane region" description="Helical" evidence="1">
    <location>
        <begin position="365"/>
        <end position="387"/>
    </location>
</feature>
<evidence type="ECO:0000313" key="4">
    <source>
        <dbReference type="Proteomes" id="UP000044098"/>
    </source>
</evidence>
<feature type="transmembrane region" description="Helical" evidence="1">
    <location>
        <begin position="77"/>
        <end position="96"/>
    </location>
</feature>
<proteinExistence type="predicted"/>
<feature type="transmembrane region" description="Helical" evidence="1">
    <location>
        <begin position="122"/>
        <end position="141"/>
    </location>
</feature>
<feature type="transmembrane region" description="Helical" evidence="1">
    <location>
        <begin position="244"/>
        <end position="273"/>
    </location>
</feature>
<sequence length="451" mass="49285">MTSCWNRGTSAQEHSVTGSGRVWGTDFRARGHALPDGILRTLISPNAGDWPFGALFSSYKKIMESTKQYPKILSLEGLRGVAALAVVLSHLALQFFPHAAVGGNHPIHSSIDSWLYNSPLRVLYAGFFAVCIFFVMSGYVLSRKFLRTHDNRILIDATAKRYFRLAIPVLTSCIFMVVTASLVQSMEGLGSRLWGASGEALYGAFFFGSNSYNAVIWTMQVEFLGSMILFAFLFVFGRFGYAPLAAVVLCSGMMYLNQLTGYFFAMFIIGIYVDKLTFLIRHWTLSVPVFLFGLYLGAYDGPSNAYRQVAIFANILQFDHGIKLNWPVLFPGLGAILVVAATLAAGPVNSFFSSRVPVWLGKVSFSLYLTHTVVLLVLAAPVAKLLASLGSVQAALIACAVSVVASLGVSVLFYRAVDKPSVTFANWFGRFVVSRFGERVQSPSLIGKAPL</sequence>
<dbReference type="InterPro" id="IPR050879">
    <property type="entry name" value="Acyltransferase_3"/>
</dbReference>
<organism evidence="3 4">
    <name type="scientific">Achromobacter aegrifaciens</name>
    <dbReference type="NCBI Taxonomy" id="1287736"/>
    <lineage>
        <taxon>Bacteria</taxon>
        <taxon>Pseudomonadati</taxon>
        <taxon>Pseudomonadota</taxon>
        <taxon>Betaproteobacteria</taxon>
        <taxon>Burkholderiales</taxon>
        <taxon>Alcaligenaceae</taxon>
        <taxon>Achromobacter</taxon>
    </lineage>
</organism>
<dbReference type="GO" id="GO:0016747">
    <property type="term" value="F:acyltransferase activity, transferring groups other than amino-acyl groups"/>
    <property type="evidence" value="ECO:0007669"/>
    <property type="project" value="InterPro"/>
</dbReference>
<dbReference type="PANTHER" id="PTHR23028">
    <property type="entry name" value="ACETYLTRANSFERASE"/>
    <property type="match status" value="1"/>
</dbReference>
<dbReference type="EMBL" id="CYTK01000006">
    <property type="protein sequence ID" value="CUJ43438.1"/>
    <property type="molecule type" value="Genomic_DNA"/>
</dbReference>
<dbReference type="PANTHER" id="PTHR23028:SF134">
    <property type="entry name" value="PUTATIVE (AFU_ORTHOLOGUE AFUA_4G08520)-RELATED"/>
    <property type="match status" value="1"/>
</dbReference>
<dbReference type="AlphaFoldDB" id="A0AAD2J222"/>
<protein>
    <submittedName>
        <fullName evidence="3">Uncharacterized protein conserved in bacteria</fullName>
    </submittedName>
</protein>
<keyword evidence="1" id="KW-1133">Transmembrane helix</keyword>
<feature type="domain" description="Acyltransferase 3" evidence="2">
    <location>
        <begin position="73"/>
        <end position="414"/>
    </location>
</feature>
<feature type="transmembrane region" description="Helical" evidence="1">
    <location>
        <begin position="162"/>
        <end position="183"/>
    </location>
</feature>
<comment type="caution">
    <text evidence="3">The sequence shown here is derived from an EMBL/GenBank/DDBJ whole genome shotgun (WGS) entry which is preliminary data.</text>
</comment>
<dbReference type="Proteomes" id="UP000044098">
    <property type="component" value="Unassembled WGS sequence"/>
</dbReference>
<evidence type="ECO:0000256" key="1">
    <source>
        <dbReference type="SAM" id="Phobius"/>
    </source>
</evidence>
<keyword evidence="1" id="KW-0472">Membrane</keyword>